<evidence type="ECO:0000313" key="6">
    <source>
        <dbReference type="Proteomes" id="UP000229641"/>
    </source>
</evidence>
<keyword evidence="1" id="KW-0175">Coiled coil</keyword>
<dbReference type="Pfam" id="PF13005">
    <property type="entry name" value="zf-IS66"/>
    <property type="match status" value="1"/>
</dbReference>
<evidence type="ECO:0000259" key="3">
    <source>
        <dbReference type="Pfam" id="PF03050"/>
    </source>
</evidence>
<organism evidence="5 6">
    <name type="scientific">Candidatus Ghiorseimicrobium undicola</name>
    <dbReference type="NCBI Taxonomy" id="1974746"/>
    <lineage>
        <taxon>Bacteria</taxon>
        <taxon>Pseudomonadati</taxon>
        <taxon>Candidatus Omnitrophota</taxon>
        <taxon>Candidatus Ghiorseimicrobium</taxon>
    </lineage>
</organism>
<feature type="domain" description="Transposase IS66 central" evidence="3">
    <location>
        <begin position="172"/>
        <end position="383"/>
    </location>
</feature>
<dbReference type="Proteomes" id="UP000229641">
    <property type="component" value="Unassembled WGS sequence"/>
</dbReference>
<proteinExistence type="predicted"/>
<feature type="region of interest" description="Disordered" evidence="2">
    <location>
        <begin position="38"/>
        <end position="63"/>
    </location>
</feature>
<dbReference type="InterPro" id="IPR052344">
    <property type="entry name" value="Transposase-related"/>
</dbReference>
<protein>
    <submittedName>
        <fullName evidence="5">Uncharacterized protein</fullName>
    </submittedName>
</protein>
<dbReference type="InterPro" id="IPR004291">
    <property type="entry name" value="Transposase_IS66_central"/>
</dbReference>
<dbReference type="PANTHER" id="PTHR33678:SF2">
    <property type="match status" value="1"/>
</dbReference>
<gene>
    <name evidence="5" type="ORF">COV72_03485</name>
</gene>
<dbReference type="AlphaFoldDB" id="A0A2H0M0C0"/>
<evidence type="ECO:0000259" key="4">
    <source>
        <dbReference type="Pfam" id="PF13005"/>
    </source>
</evidence>
<dbReference type="Pfam" id="PF03050">
    <property type="entry name" value="DDE_Tnp_IS66"/>
    <property type="match status" value="1"/>
</dbReference>
<name>A0A2H0M0C0_9BACT</name>
<dbReference type="PANTHER" id="PTHR33678">
    <property type="entry name" value="BLL1576 PROTEIN"/>
    <property type="match status" value="1"/>
</dbReference>
<feature type="non-terminal residue" evidence="5">
    <location>
        <position position="385"/>
    </location>
</feature>
<evidence type="ECO:0000256" key="2">
    <source>
        <dbReference type="SAM" id="MobiDB-lite"/>
    </source>
</evidence>
<sequence>MNRNALEKMVLELRKENEKLKEENAYLKFELEELKSKRYKSNKKKPPDDTLTPPATPTSKKRGGLFGHIGFFRKKPKKIDRIEEVRINKCPECGSDDLTECEETHEHIQEDIVLPKVEVTLYRKHRYYCKNCKEIISPKGADEIPGSCIGPRAKAFAAFLRFGIKISERDVTALFVKAFNLKIAASSISGFMDQLKEEALPIYKELLSALKKGSFIHADETGQPLNGINHWLWKLSNKKVCYSHIDKGRGQSVVEKLLGDKYNGVLISDFLSAYNKIKAKAKQRCLAHISRDLDKVMEYWHDDPEVMRYCERLNKIFEDAIGLYEDYKGKRWNADYRRKRMSISGALKDFSFPNPNKRILNRFAKRLKRHKDEMLTFLYYKDIDY</sequence>
<feature type="coiled-coil region" evidence="1">
    <location>
        <begin position="3"/>
        <end position="37"/>
    </location>
</feature>
<feature type="domain" description="Transposase IS66 zinc-finger binding" evidence="4">
    <location>
        <begin position="89"/>
        <end position="132"/>
    </location>
</feature>
<accession>A0A2H0M0C0</accession>
<evidence type="ECO:0000313" key="5">
    <source>
        <dbReference type="EMBL" id="PIQ89354.1"/>
    </source>
</evidence>
<comment type="caution">
    <text evidence="5">The sequence shown here is derived from an EMBL/GenBank/DDBJ whole genome shotgun (WGS) entry which is preliminary data.</text>
</comment>
<dbReference type="InterPro" id="IPR024474">
    <property type="entry name" value="Znf_dom_IS66"/>
</dbReference>
<reference evidence="5 6" key="1">
    <citation type="submission" date="2017-09" db="EMBL/GenBank/DDBJ databases">
        <title>Depth-based differentiation of microbial function through sediment-hosted aquifers and enrichment of novel symbionts in the deep terrestrial subsurface.</title>
        <authorList>
            <person name="Probst A.J."/>
            <person name="Ladd B."/>
            <person name="Jarett J.K."/>
            <person name="Geller-Mcgrath D.E."/>
            <person name="Sieber C.M."/>
            <person name="Emerson J.B."/>
            <person name="Anantharaman K."/>
            <person name="Thomas B.C."/>
            <person name="Malmstrom R."/>
            <person name="Stieglmeier M."/>
            <person name="Klingl A."/>
            <person name="Woyke T."/>
            <person name="Ryan C.M."/>
            <person name="Banfield J.F."/>
        </authorList>
    </citation>
    <scope>NUCLEOTIDE SEQUENCE [LARGE SCALE GENOMIC DNA]</scope>
    <source>
        <strain evidence="5">CG11_big_fil_rev_8_21_14_0_20_42_13</strain>
    </source>
</reference>
<dbReference type="EMBL" id="PCWA01000050">
    <property type="protein sequence ID" value="PIQ89354.1"/>
    <property type="molecule type" value="Genomic_DNA"/>
</dbReference>
<evidence type="ECO:0000256" key="1">
    <source>
        <dbReference type="SAM" id="Coils"/>
    </source>
</evidence>